<keyword evidence="4" id="KW-1185">Reference proteome</keyword>
<proteinExistence type="inferred from homology"/>
<dbReference type="PANTHER" id="PTHR43007:SF1">
    <property type="entry name" value="2-PHOSPHO-L-LACTATE TRANSFERASE"/>
    <property type="match status" value="1"/>
</dbReference>
<keyword evidence="1 3" id="KW-0808">Transferase</keyword>
<dbReference type="HAMAP" id="MF_01257">
    <property type="entry name" value="CofD"/>
    <property type="match status" value="1"/>
</dbReference>
<gene>
    <name evidence="3" type="ORF">H2508_05445</name>
</gene>
<name>A0A7W2YII9_9GAMM</name>
<dbReference type="AlphaFoldDB" id="A0A7W2YII9"/>
<dbReference type="CDD" id="cd07186">
    <property type="entry name" value="CofD_like"/>
    <property type="match status" value="1"/>
</dbReference>
<evidence type="ECO:0000256" key="1">
    <source>
        <dbReference type="ARBA" id="ARBA00022679"/>
    </source>
</evidence>
<accession>A0A7W2YII9</accession>
<dbReference type="Gene3D" id="3.40.50.10680">
    <property type="entry name" value="CofD-like domains"/>
    <property type="match status" value="1"/>
</dbReference>
<keyword evidence="2" id="KW-0460">Magnesium</keyword>
<dbReference type="EMBL" id="JACFXU010000013">
    <property type="protein sequence ID" value="MBA6412551.1"/>
    <property type="molecule type" value="Genomic_DNA"/>
</dbReference>
<evidence type="ECO:0000313" key="4">
    <source>
        <dbReference type="Proteomes" id="UP000539350"/>
    </source>
</evidence>
<protein>
    <submittedName>
        <fullName evidence="3">2-phospho-L-lactate transferase</fullName>
        <ecNumber evidence="3">2.7.8.28</ecNumber>
    </submittedName>
</protein>
<dbReference type="NCBIfam" id="TIGR01819">
    <property type="entry name" value="F420_cofD"/>
    <property type="match status" value="1"/>
</dbReference>
<dbReference type="GO" id="GO:0000287">
    <property type="term" value="F:magnesium ion binding"/>
    <property type="evidence" value="ECO:0007669"/>
    <property type="project" value="InterPro"/>
</dbReference>
<sequence length="319" mass="34003">MTGTAKVLAISGGVGGAKLALGLANELEPEALAVLVNTADDFRHLGLQICPDIDTLLYTLSGRSNRSLGWGLEGESWQVMKALEELGGETWFRLGDNDLATHLWRTARLAAGESLSSVTRGLAQRMGVKVGILPMSDDSVSTVVHSDEGDLAFQHYFVRRQCEPQVSGFSFRGIEQASPSSELLQLLDSGQVAAVVICPSNPFVSVDPVLQLPGLWQKIAALQVPVVAVSPILAGQAVKGPAAKMLGELGQEVSAEAVMRHYSTHYPGFIDTFVIDQSDAALADQVADLGVSVAVTDTLMKSLDDKRRLARFVLSRAGH</sequence>
<reference evidence="3 4" key="1">
    <citation type="submission" date="2020-07" db="EMBL/GenBank/DDBJ databases">
        <title>Halieaceae bacterium, F7430, whole genome shotgun sequencing project.</title>
        <authorList>
            <person name="Jiang S."/>
            <person name="Liu Z.W."/>
            <person name="Du Z.J."/>
        </authorList>
    </citation>
    <scope>NUCLEOTIDE SEQUENCE [LARGE SCALE GENOMIC DNA]</scope>
    <source>
        <strain evidence="3 4">F7430</strain>
    </source>
</reference>
<dbReference type="PANTHER" id="PTHR43007">
    <property type="entry name" value="2-PHOSPHO-L-LACTATE TRANSFERASE"/>
    <property type="match status" value="1"/>
</dbReference>
<evidence type="ECO:0000256" key="2">
    <source>
        <dbReference type="ARBA" id="ARBA00022842"/>
    </source>
</evidence>
<dbReference type="GO" id="GO:0043743">
    <property type="term" value="F:LPPG:FO 2-phospho-L-lactate transferase activity"/>
    <property type="evidence" value="ECO:0007669"/>
    <property type="project" value="UniProtKB-EC"/>
</dbReference>
<dbReference type="Pfam" id="PF01933">
    <property type="entry name" value="CofD"/>
    <property type="match status" value="1"/>
</dbReference>
<dbReference type="SUPFAM" id="SSF142338">
    <property type="entry name" value="CofD-like"/>
    <property type="match status" value="1"/>
</dbReference>
<evidence type="ECO:0000313" key="3">
    <source>
        <dbReference type="EMBL" id="MBA6412551.1"/>
    </source>
</evidence>
<dbReference type="InterPro" id="IPR038136">
    <property type="entry name" value="CofD-like_dom_sf"/>
</dbReference>
<dbReference type="RefSeq" id="WP_182169766.1">
    <property type="nucleotide sequence ID" value="NZ_JACFXU010000013.1"/>
</dbReference>
<dbReference type="InterPro" id="IPR010115">
    <property type="entry name" value="FbiA/CofD"/>
</dbReference>
<dbReference type="InterPro" id="IPR002882">
    <property type="entry name" value="CofD"/>
</dbReference>
<organism evidence="3 4">
    <name type="scientific">Sediminihaliea albiluteola</name>
    <dbReference type="NCBI Taxonomy" id="2758564"/>
    <lineage>
        <taxon>Bacteria</taxon>
        <taxon>Pseudomonadati</taxon>
        <taxon>Pseudomonadota</taxon>
        <taxon>Gammaproteobacteria</taxon>
        <taxon>Cellvibrionales</taxon>
        <taxon>Halieaceae</taxon>
        <taxon>Sediminihaliea</taxon>
    </lineage>
</organism>
<dbReference type="Proteomes" id="UP000539350">
    <property type="component" value="Unassembled WGS sequence"/>
</dbReference>
<dbReference type="EC" id="2.7.8.28" evidence="3"/>
<dbReference type="Gene3D" id="1.10.8.240">
    <property type="entry name" value="CofD-like domain"/>
    <property type="match status" value="1"/>
</dbReference>
<comment type="caution">
    <text evidence="3">The sequence shown here is derived from an EMBL/GenBank/DDBJ whole genome shotgun (WGS) entry which is preliminary data.</text>
</comment>